<dbReference type="EMBL" id="JAULSN010000008">
    <property type="protein sequence ID" value="KAK3366258.1"/>
    <property type="molecule type" value="Genomic_DNA"/>
</dbReference>
<accession>A0AAE0JXM9</accession>
<organism evidence="2 3">
    <name type="scientific">Lasiosphaeria ovina</name>
    <dbReference type="NCBI Taxonomy" id="92902"/>
    <lineage>
        <taxon>Eukaryota</taxon>
        <taxon>Fungi</taxon>
        <taxon>Dikarya</taxon>
        <taxon>Ascomycota</taxon>
        <taxon>Pezizomycotina</taxon>
        <taxon>Sordariomycetes</taxon>
        <taxon>Sordariomycetidae</taxon>
        <taxon>Sordariales</taxon>
        <taxon>Lasiosphaeriaceae</taxon>
        <taxon>Lasiosphaeria</taxon>
    </lineage>
</organism>
<comment type="caution">
    <text evidence="2">The sequence shown here is derived from an EMBL/GenBank/DDBJ whole genome shotgun (WGS) entry which is preliminary data.</text>
</comment>
<evidence type="ECO:0000313" key="2">
    <source>
        <dbReference type="EMBL" id="KAK3366258.1"/>
    </source>
</evidence>
<dbReference type="PANTHER" id="PTHR24148:SF73">
    <property type="entry name" value="HET DOMAIN PROTEIN (AFU_ORTHOLOGUE AFUA_8G01020)"/>
    <property type="match status" value="1"/>
</dbReference>
<protein>
    <submittedName>
        <fullName evidence="2">Heterokaryon incompatibility protein-domain-containing protein</fullName>
    </submittedName>
</protein>
<reference evidence="2" key="1">
    <citation type="journal article" date="2023" name="Mol. Phylogenet. Evol.">
        <title>Genome-scale phylogeny and comparative genomics of the fungal order Sordariales.</title>
        <authorList>
            <person name="Hensen N."/>
            <person name="Bonometti L."/>
            <person name="Westerberg I."/>
            <person name="Brannstrom I.O."/>
            <person name="Guillou S."/>
            <person name="Cros-Aarteil S."/>
            <person name="Calhoun S."/>
            <person name="Haridas S."/>
            <person name="Kuo A."/>
            <person name="Mondo S."/>
            <person name="Pangilinan J."/>
            <person name="Riley R."/>
            <person name="LaButti K."/>
            <person name="Andreopoulos B."/>
            <person name="Lipzen A."/>
            <person name="Chen C."/>
            <person name="Yan M."/>
            <person name="Daum C."/>
            <person name="Ng V."/>
            <person name="Clum A."/>
            <person name="Steindorff A."/>
            <person name="Ohm R.A."/>
            <person name="Martin F."/>
            <person name="Silar P."/>
            <person name="Natvig D.O."/>
            <person name="Lalanne C."/>
            <person name="Gautier V."/>
            <person name="Ament-Velasquez S.L."/>
            <person name="Kruys A."/>
            <person name="Hutchinson M.I."/>
            <person name="Powell A.J."/>
            <person name="Barry K."/>
            <person name="Miller A.N."/>
            <person name="Grigoriev I.V."/>
            <person name="Debuchy R."/>
            <person name="Gladieux P."/>
            <person name="Hiltunen Thoren M."/>
            <person name="Johannesson H."/>
        </authorList>
    </citation>
    <scope>NUCLEOTIDE SEQUENCE</scope>
    <source>
        <strain evidence="2">CBS 958.72</strain>
    </source>
</reference>
<dbReference type="AlphaFoldDB" id="A0AAE0JXM9"/>
<dbReference type="Pfam" id="PF06985">
    <property type="entry name" value="HET"/>
    <property type="match status" value="1"/>
</dbReference>
<dbReference type="InterPro" id="IPR010730">
    <property type="entry name" value="HET"/>
</dbReference>
<dbReference type="InterPro" id="IPR052895">
    <property type="entry name" value="HetReg/Transcr_Mod"/>
</dbReference>
<keyword evidence="3" id="KW-1185">Reference proteome</keyword>
<reference evidence="2" key="2">
    <citation type="submission" date="2023-06" db="EMBL/GenBank/DDBJ databases">
        <authorList>
            <consortium name="Lawrence Berkeley National Laboratory"/>
            <person name="Haridas S."/>
            <person name="Hensen N."/>
            <person name="Bonometti L."/>
            <person name="Westerberg I."/>
            <person name="Brannstrom I.O."/>
            <person name="Guillou S."/>
            <person name="Cros-Aarteil S."/>
            <person name="Calhoun S."/>
            <person name="Kuo A."/>
            <person name="Mondo S."/>
            <person name="Pangilinan J."/>
            <person name="Riley R."/>
            <person name="Labutti K."/>
            <person name="Andreopoulos B."/>
            <person name="Lipzen A."/>
            <person name="Chen C."/>
            <person name="Yanf M."/>
            <person name="Daum C."/>
            <person name="Ng V."/>
            <person name="Clum A."/>
            <person name="Steindorff A."/>
            <person name="Ohm R."/>
            <person name="Martin F."/>
            <person name="Silar P."/>
            <person name="Natvig D."/>
            <person name="Lalanne C."/>
            <person name="Gautier V."/>
            <person name="Ament-Velasquez S.L."/>
            <person name="Kruys A."/>
            <person name="Hutchinson M.I."/>
            <person name="Powell A.J."/>
            <person name="Barry K."/>
            <person name="Miller A.N."/>
            <person name="Grigoriev I.V."/>
            <person name="Debuchy R."/>
            <person name="Gladieux P."/>
            <person name="Thoren M.H."/>
            <person name="Johannesson H."/>
        </authorList>
    </citation>
    <scope>NUCLEOTIDE SEQUENCE</scope>
    <source>
        <strain evidence="2">CBS 958.72</strain>
    </source>
</reference>
<proteinExistence type="predicted"/>
<dbReference type="PANTHER" id="PTHR24148">
    <property type="entry name" value="ANKYRIN REPEAT DOMAIN-CONTAINING PROTEIN 39 HOMOLOG-RELATED"/>
    <property type="match status" value="1"/>
</dbReference>
<sequence length="534" mass="59444">MEQETMPQNLTTHKVFPTPNNDTFLEHGVYQSLDPAQQEIRLIRLYVDDGNDDGTPIRCDLLPPVPLASVRGKYTAVSYCAGDPGTTETVLVNGIPFAVFANLAHVLDVARDFWRKSFPPNSDATTENECILWADQISINQFDLAERSHQVGFMRSIYASAARTLICISTTRAVDTRGVEWLAALHASVDPDGDFYHYYYALEYHLRTKLAAASAAVGGGGRFAADWLALYDIFTSPWWTRTWVYQEFISSAEAHVLYGGASIAWRHVAEVLPTLRKYKVGTLAEPEVRETMAAVVDFFIRSKLRFDRAGPYELMDLLARSRHLRSTDCRDRVYAFLGLVRCDYGIVPDYSPNNTMASLLADMASKIVCRDQQLDILSYACEARGLLSGRLPSWAPDWTCTSCREIRSRTIEEQTAGDVPAISVTNYASVGAGDDSSSRLALHVEGYYIGAVPDQWDLRVVFHDVEIVNACGGKLRSEGDEFWALVGARNPVVLRRSRDDGAYQVIEEARFSGLTSLAGVARKYGLRSQTLAII</sequence>
<name>A0AAE0JXM9_9PEZI</name>
<feature type="domain" description="Heterokaryon incompatibility" evidence="1">
    <location>
        <begin position="74"/>
        <end position="247"/>
    </location>
</feature>
<evidence type="ECO:0000313" key="3">
    <source>
        <dbReference type="Proteomes" id="UP001287356"/>
    </source>
</evidence>
<gene>
    <name evidence="2" type="ORF">B0T24DRAFT_583509</name>
</gene>
<dbReference type="Proteomes" id="UP001287356">
    <property type="component" value="Unassembled WGS sequence"/>
</dbReference>
<evidence type="ECO:0000259" key="1">
    <source>
        <dbReference type="Pfam" id="PF06985"/>
    </source>
</evidence>